<feature type="transmembrane region" description="Helical" evidence="1">
    <location>
        <begin position="391"/>
        <end position="410"/>
    </location>
</feature>
<name>A0A1J0KVC9_9GAMM</name>
<accession>A0A1J0KVC9</accession>
<dbReference type="STRING" id="1542390.KX01_1505"/>
<gene>
    <name evidence="2" type="ORF">KX01_1505</name>
</gene>
<evidence type="ECO:0000313" key="3">
    <source>
        <dbReference type="Proteomes" id="UP000182521"/>
    </source>
</evidence>
<dbReference type="KEGG" id="frc:KX01_1505"/>
<feature type="transmembrane region" description="Helical" evidence="1">
    <location>
        <begin position="422"/>
        <end position="446"/>
    </location>
</feature>
<evidence type="ECO:0000313" key="2">
    <source>
        <dbReference type="EMBL" id="APC97651.1"/>
    </source>
</evidence>
<reference evidence="3" key="1">
    <citation type="submission" date="2014-10" db="EMBL/GenBank/DDBJ databases">
        <authorList>
            <person name="Kuske C.R."/>
            <person name="Challacombe J.F."/>
            <person name="Daligault H.E."/>
            <person name="Davenport K.W."/>
            <person name="Johnson S.L."/>
            <person name="Siddaramappa S."/>
            <person name="Petersen J.M."/>
        </authorList>
    </citation>
    <scope>NUCLEOTIDE SEQUENCE [LARGE SCALE GENOMIC DNA]</scope>
    <source>
        <strain evidence="3">CA97-1460</strain>
    </source>
</reference>
<keyword evidence="1" id="KW-1133">Transmembrane helix</keyword>
<feature type="transmembrane region" description="Helical" evidence="1">
    <location>
        <begin position="458"/>
        <end position="479"/>
    </location>
</feature>
<organism evidence="2 3">
    <name type="scientific">Francisella frigiditurris</name>
    <dbReference type="NCBI Taxonomy" id="1542390"/>
    <lineage>
        <taxon>Bacteria</taxon>
        <taxon>Pseudomonadati</taxon>
        <taxon>Pseudomonadota</taxon>
        <taxon>Gammaproteobacteria</taxon>
        <taxon>Thiotrichales</taxon>
        <taxon>Francisellaceae</taxon>
        <taxon>Francisella</taxon>
    </lineage>
</organism>
<keyword evidence="1" id="KW-0472">Membrane</keyword>
<keyword evidence="1" id="KW-0812">Transmembrane</keyword>
<dbReference type="AlphaFoldDB" id="A0A1J0KVC9"/>
<evidence type="ECO:0000256" key="1">
    <source>
        <dbReference type="SAM" id="Phobius"/>
    </source>
</evidence>
<proteinExistence type="predicted"/>
<keyword evidence="3" id="KW-1185">Reference proteome</keyword>
<dbReference type="Proteomes" id="UP000182521">
    <property type="component" value="Chromosome"/>
</dbReference>
<protein>
    <submittedName>
        <fullName evidence="2">Uncharacterized protein</fullName>
    </submittedName>
</protein>
<dbReference type="OrthoDB" id="9882025at2"/>
<dbReference type="RefSeq" id="WP_071664388.1">
    <property type="nucleotide sequence ID" value="NZ_CP009654.1"/>
</dbReference>
<sequence length="489" mass="56249">MSNCNFDNLPSICKSDVELRTFFNFFLSENKGRTYYSIEEGSHDNNSCHVAQNFLEENVLQLECFNKGLILNLFDFDKEATKKDIVRTILESIEGANAEKLRLDLLSYFSCLYSLNISRSFTESNNIDIVLSESDEESFIKILNKDSSDKLKQLNALTLSSGEGKPAKALEKIEFENFIELIIKAKSGIPFKGFIIDGVKFLPWAKTDYLGIKGTFSFSKRKMYIKQEIGDYYISSFSLDGDISTTDIKIENGDNHCIFTGFKNIFLYCNNLVDIAVEFQNCSLFQLEWLNCKFKEVPSFDEKSSIKNSVEINPETFKNLNSLRKTKEIGSLEFSRLAEFLNKNNAYIEAQQLHSCYLKKKAEETTNRGFKFWVCLYDLVNGCGTSLFKPIIGIFYCWFFAYFMFLFSSIKSISILYADKIDIYNIFSIAYSVKQAFLTTIPLLAAINKPNVTLLNDWGQITIYLLMIISYLLFFLVALQIRKLLKLKE</sequence>
<dbReference type="EMBL" id="CP009654">
    <property type="protein sequence ID" value="APC97651.1"/>
    <property type="molecule type" value="Genomic_DNA"/>
</dbReference>